<feature type="region of interest" description="Disordered" evidence="3">
    <location>
        <begin position="680"/>
        <end position="724"/>
    </location>
</feature>
<dbReference type="AlphaFoldDB" id="A0A9P6Q557"/>
<dbReference type="Pfam" id="PF00179">
    <property type="entry name" value="UQ_con"/>
    <property type="match status" value="1"/>
</dbReference>
<gene>
    <name evidence="5" type="ORF">BG011_003152</name>
</gene>
<evidence type="ECO:0000313" key="6">
    <source>
        <dbReference type="Proteomes" id="UP000726737"/>
    </source>
</evidence>
<keyword evidence="1" id="KW-0808">Transferase</keyword>
<dbReference type="PANTHER" id="PTHR46116:SF15">
    <property type="entry name" value="(E3-INDEPENDENT) E2 UBIQUITIN-CONJUGATING ENZYME"/>
    <property type="match status" value="1"/>
</dbReference>
<dbReference type="Gene3D" id="3.10.110.10">
    <property type="entry name" value="Ubiquitin Conjugating Enzyme"/>
    <property type="match status" value="1"/>
</dbReference>
<dbReference type="PANTHER" id="PTHR46116">
    <property type="entry name" value="(E3-INDEPENDENT) E2 UBIQUITIN-CONJUGATING ENZYME"/>
    <property type="match status" value="1"/>
</dbReference>
<dbReference type="InterPro" id="IPR000608">
    <property type="entry name" value="UBC"/>
</dbReference>
<feature type="compositionally biased region" description="Low complexity" evidence="3">
    <location>
        <begin position="696"/>
        <end position="710"/>
    </location>
</feature>
<dbReference type="EMBL" id="JAAAJA010000210">
    <property type="protein sequence ID" value="KAG0258694.1"/>
    <property type="molecule type" value="Genomic_DNA"/>
</dbReference>
<dbReference type="Proteomes" id="UP000726737">
    <property type="component" value="Unassembled WGS sequence"/>
</dbReference>
<feature type="region of interest" description="Disordered" evidence="3">
    <location>
        <begin position="602"/>
        <end position="655"/>
    </location>
</feature>
<dbReference type="SUPFAM" id="SSF54495">
    <property type="entry name" value="UBC-like"/>
    <property type="match status" value="1"/>
</dbReference>
<feature type="domain" description="UBC core" evidence="4">
    <location>
        <begin position="788"/>
        <end position="951"/>
    </location>
</feature>
<evidence type="ECO:0000256" key="3">
    <source>
        <dbReference type="SAM" id="MobiDB-lite"/>
    </source>
</evidence>
<dbReference type="OrthoDB" id="47801at2759"/>
<evidence type="ECO:0000259" key="4">
    <source>
        <dbReference type="PROSITE" id="PS50127"/>
    </source>
</evidence>
<name>A0A9P6Q557_9FUNG</name>
<feature type="region of interest" description="Disordered" evidence="3">
    <location>
        <begin position="1000"/>
        <end position="1021"/>
    </location>
</feature>
<keyword evidence="2" id="KW-0833">Ubl conjugation pathway</keyword>
<dbReference type="CDD" id="cd23837">
    <property type="entry name" value="UBCc_UBE2O"/>
    <property type="match status" value="1"/>
</dbReference>
<dbReference type="InterPro" id="IPR057735">
    <property type="entry name" value="UBE2O-like_tSH3-B"/>
</dbReference>
<dbReference type="InterPro" id="IPR016135">
    <property type="entry name" value="UBQ-conjugating_enzyme/RWD"/>
</dbReference>
<dbReference type="GO" id="GO:0061631">
    <property type="term" value="F:ubiquitin conjugating enzyme activity"/>
    <property type="evidence" value="ECO:0007669"/>
    <property type="project" value="TreeGrafter"/>
</dbReference>
<evidence type="ECO:0000256" key="1">
    <source>
        <dbReference type="ARBA" id="ARBA00022679"/>
    </source>
</evidence>
<keyword evidence="6" id="KW-1185">Reference proteome</keyword>
<sequence>MAKALITAKVFLEDAVYLKDKPERLGLVVKTWHDFDSGESDSEDEDSSGPLDLQQVVVHWVDGSAPQTLHEDDLVIADRSFSHGDVVKRSPNDIISGSVIDVKVELDLEKICPPMNRLYGIDAMHVDFCQEFVVNNHVIYDGWLGVIEEVQDEVTVLLNDSSVCVVKNSDDLDLRDQIHDQSCFFPDSLAPGHAVFGPSRVFKNADYLTGSYPSQKQGYVLRTEVTSITVNWLSFNPLALDQTPGVAPPPRVLDDFENISVYKSVEQHCTFELMDRVRIADKETLQALRLKEHCPYLKSKSTRLQCPDKTHNHATKFTTEEMKVIGTKTRVTVQWQDLSISSDVDSTTLVPYLNMDDQDVWPADYVLLKPGEVLKDEPGGVNFDRKKSDMLGIVQSVNAKERTTLVKWFSEERDQGLEQVAEELSLYEIMSHPDLKFRMGDKVVVSREREQNPSSDIAPRAPSVDDILSLVSRGNEIFNELMREKQASRRKSVESISPRSIERRGTVLLERYGVEGVEALDRYISETNKMASETVYWLVNRGDPLKPTVPEDVLANLSQHEKDVETIRTRLNWVGQIWKVYQDRSSALIRFMDGTMEEIPVGRIMVVEDDDDEDDEDEEDGEEDGEFEEYDFDRDEPEEISTDDSWETDSAADDDSMSDIEEHIPAVKQDESDPEHVVEIGVSGDGATPSPGDQPTETAEITEAAETTETTEAKETTETTTNSVQELETFDPLPEPENMTVDGQYTSDHRRHSAVEQENWESFLLLDETPTDHHFFQSASDSMQSDKAWVKRIVKEHAILASSLPDGIRVRTFEDRMDLLRVLIQGPDHTPYRNALFLFDFKLPALFPSQPPIAFFHSWTGGIGRINPNLYEDGNVCLSLLNTWHGKDQTETWTPSSSILQLLISLQGLVLVPEPYYNEAGFEKFVGTKEAARNSELYNEKVYLLSLKTIQTILNNPPTPFQKEVRHFYFERKKLEQTVIEGFELIAASEATINTDMEETGGQEDADAADAAHGSPAGMAPRPVITRISKGALMMLKKHIDTLSLSLEE</sequence>
<reference evidence="5" key="1">
    <citation type="journal article" date="2020" name="Fungal Divers.">
        <title>Resolving the Mortierellaceae phylogeny through synthesis of multi-gene phylogenetics and phylogenomics.</title>
        <authorList>
            <person name="Vandepol N."/>
            <person name="Liber J."/>
            <person name="Desiro A."/>
            <person name="Na H."/>
            <person name="Kennedy M."/>
            <person name="Barry K."/>
            <person name="Grigoriev I.V."/>
            <person name="Miller A.N."/>
            <person name="O'Donnell K."/>
            <person name="Stajich J.E."/>
            <person name="Bonito G."/>
        </authorList>
    </citation>
    <scope>NUCLEOTIDE SEQUENCE</scope>
    <source>
        <strain evidence="5">KOD948</strain>
    </source>
</reference>
<dbReference type="InterPro" id="IPR057733">
    <property type="entry name" value="UBE2O-like_SH3-B"/>
</dbReference>
<feature type="compositionally biased region" description="Acidic residues" evidence="3">
    <location>
        <begin position="607"/>
        <end position="655"/>
    </location>
</feature>
<dbReference type="PROSITE" id="PS50127">
    <property type="entry name" value="UBC_2"/>
    <property type="match status" value="1"/>
</dbReference>
<evidence type="ECO:0000313" key="5">
    <source>
        <dbReference type="EMBL" id="KAG0258694.1"/>
    </source>
</evidence>
<accession>A0A9P6Q557</accession>
<dbReference type="SMART" id="SM00212">
    <property type="entry name" value="UBCc"/>
    <property type="match status" value="1"/>
</dbReference>
<evidence type="ECO:0000256" key="2">
    <source>
        <dbReference type="ARBA" id="ARBA00022786"/>
    </source>
</evidence>
<protein>
    <recommendedName>
        <fullName evidence="4">UBC core domain-containing protein</fullName>
    </recommendedName>
</protein>
<organism evidence="5 6">
    <name type="scientific">Mortierella polycephala</name>
    <dbReference type="NCBI Taxonomy" id="41804"/>
    <lineage>
        <taxon>Eukaryota</taxon>
        <taxon>Fungi</taxon>
        <taxon>Fungi incertae sedis</taxon>
        <taxon>Mucoromycota</taxon>
        <taxon>Mortierellomycotina</taxon>
        <taxon>Mortierellomycetes</taxon>
        <taxon>Mortierellales</taxon>
        <taxon>Mortierellaceae</taxon>
        <taxon>Mortierella</taxon>
    </lineage>
</organism>
<comment type="caution">
    <text evidence="5">The sequence shown here is derived from an EMBL/GenBank/DDBJ whole genome shotgun (WGS) entry which is preliminary data.</text>
</comment>
<proteinExistence type="predicted"/>
<dbReference type="Pfam" id="PF23043">
    <property type="entry name" value="SH3-B_UBE2O"/>
    <property type="match status" value="1"/>
</dbReference>
<dbReference type="Pfam" id="PF23046">
    <property type="entry name" value="tSH3-B_UBE2O"/>
    <property type="match status" value="1"/>
</dbReference>